<dbReference type="GO" id="GO:0046872">
    <property type="term" value="F:metal ion binding"/>
    <property type="evidence" value="ECO:0007669"/>
    <property type="project" value="UniProtKB-KW"/>
</dbReference>
<name>A0A3P3XT93_9SPIR</name>
<dbReference type="PANTHER" id="PTHR42944:SF1">
    <property type="entry name" value="ADENINE DNA GLYCOSYLASE"/>
    <property type="match status" value="1"/>
</dbReference>
<organism evidence="15">
    <name type="scientific">uncultured spirochete</name>
    <dbReference type="NCBI Taxonomy" id="156406"/>
    <lineage>
        <taxon>Bacteria</taxon>
        <taxon>Pseudomonadati</taxon>
        <taxon>Spirochaetota</taxon>
        <taxon>Spirochaetia</taxon>
        <taxon>Spirochaetales</taxon>
        <taxon>environmental samples</taxon>
    </lineage>
</organism>
<accession>A0A3P3XT93</accession>
<dbReference type="InterPro" id="IPR044298">
    <property type="entry name" value="MIG/MutY"/>
</dbReference>
<dbReference type="SUPFAM" id="SSF48150">
    <property type="entry name" value="DNA-glycosylase"/>
    <property type="match status" value="1"/>
</dbReference>
<dbReference type="Gene3D" id="1.10.1670.10">
    <property type="entry name" value="Helix-hairpin-Helix base-excision DNA repair enzymes (C-terminal)"/>
    <property type="match status" value="1"/>
</dbReference>
<dbReference type="InterPro" id="IPR011257">
    <property type="entry name" value="DNA_glycosylase"/>
</dbReference>
<dbReference type="Pfam" id="PF00633">
    <property type="entry name" value="HHH"/>
    <property type="match status" value="1"/>
</dbReference>
<evidence type="ECO:0000259" key="14">
    <source>
        <dbReference type="SMART" id="SM00478"/>
    </source>
</evidence>
<dbReference type="PANTHER" id="PTHR42944">
    <property type="entry name" value="ADENINE DNA GLYCOSYLASE"/>
    <property type="match status" value="1"/>
</dbReference>
<dbReference type="InterPro" id="IPR003265">
    <property type="entry name" value="HhH-GPD_domain"/>
</dbReference>
<keyword evidence="13 15" id="KW-0326">Glycosidase</keyword>
<evidence type="ECO:0000256" key="3">
    <source>
        <dbReference type="ARBA" id="ARBA00002933"/>
    </source>
</evidence>
<evidence type="ECO:0000313" key="15">
    <source>
        <dbReference type="EMBL" id="SLM19515.1"/>
    </source>
</evidence>
<comment type="similarity">
    <text evidence="4">Belongs to the Nth/MutY family.</text>
</comment>
<evidence type="ECO:0000256" key="13">
    <source>
        <dbReference type="ARBA" id="ARBA00023295"/>
    </source>
</evidence>
<dbReference type="InterPro" id="IPR000445">
    <property type="entry name" value="HhH_motif"/>
</dbReference>
<keyword evidence="10" id="KW-0408">Iron</keyword>
<keyword evidence="12" id="KW-0234">DNA repair</keyword>
<feature type="domain" description="HhH-GPD" evidence="14">
    <location>
        <begin position="46"/>
        <end position="194"/>
    </location>
</feature>
<evidence type="ECO:0000256" key="8">
    <source>
        <dbReference type="ARBA" id="ARBA00022763"/>
    </source>
</evidence>
<evidence type="ECO:0000256" key="6">
    <source>
        <dbReference type="ARBA" id="ARBA00022023"/>
    </source>
</evidence>
<dbReference type="GO" id="GO:0000701">
    <property type="term" value="F:purine-specific mismatch base pair DNA N-glycosylase activity"/>
    <property type="evidence" value="ECO:0007669"/>
    <property type="project" value="UniProtKB-EC"/>
</dbReference>
<dbReference type="CDD" id="cd00056">
    <property type="entry name" value="ENDO3c"/>
    <property type="match status" value="1"/>
</dbReference>
<evidence type="ECO:0000256" key="1">
    <source>
        <dbReference type="ARBA" id="ARBA00000843"/>
    </source>
</evidence>
<evidence type="ECO:0000256" key="12">
    <source>
        <dbReference type="ARBA" id="ARBA00023204"/>
    </source>
</evidence>
<comment type="function">
    <text evidence="3">Adenine glycosylase active on G-A mispairs. MutY also corrects error-prone DNA synthesis past GO lesions which are due to the oxidatively damaged form of guanine: 7,8-dihydro-8-oxoguanine (8-oxo-dGTP).</text>
</comment>
<dbReference type="EMBL" id="FWDO01000005">
    <property type="protein sequence ID" value="SLM19515.1"/>
    <property type="molecule type" value="Genomic_DNA"/>
</dbReference>
<comment type="catalytic activity">
    <reaction evidence="1">
        <text>Hydrolyzes free adenine bases from 7,8-dihydro-8-oxoguanine:adenine mismatched double-stranded DNA, leaving an apurinic site.</text>
        <dbReference type="EC" id="3.2.2.31"/>
    </reaction>
</comment>
<evidence type="ECO:0000256" key="7">
    <source>
        <dbReference type="ARBA" id="ARBA00022723"/>
    </source>
</evidence>
<evidence type="ECO:0000256" key="5">
    <source>
        <dbReference type="ARBA" id="ARBA00012045"/>
    </source>
</evidence>
<dbReference type="GO" id="GO:0051536">
    <property type="term" value="F:iron-sulfur cluster binding"/>
    <property type="evidence" value="ECO:0007669"/>
    <property type="project" value="UniProtKB-KW"/>
</dbReference>
<keyword evidence="8" id="KW-0227">DNA damage</keyword>
<comment type="cofactor">
    <cofactor evidence="2">
        <name>[4Fe-4S] cluster</name>
        <dbReference type="ChEBI" id="CHEBI:49883"/>
    </cofactor>
</comment>
<dbReference type="GO" id="GO:0034039">
    <property type="term" value="F:8-oxo-7,8-dihydroguanine DNA N-glycosylase activity"/>
    <property type="evidence" value="ECO:0007669"/>
    <property type="project" value="TreeGrafter"/>
</dbReference>
<protein>
    <recommendedName>
        <fullName evidence="6">Adenine DNA glycosylase</fullName>
        <ecNumber evidence="5">3.2.2.31</ecNumber>
    </recommendedName>
</protein>
<dbReference type="Pfam" id="PF00730">
    <property type="entry name" value="HhH-GPD"/>
    <property type="match status" value="1"/>
</dbReference>
<dbReference type="GO" id="GO:0006284">
    <property type="term" value="P:base-excision repair"/>
    <property type="evidence" value="ECO:0007669"/>
    <property type="project" value="InterPro"/>
</dbReference>
<evidence type="ECO:0000256" key="11">
    <source>
        <dbReference type="ARBA" id="ARBA00023014"/>
    </source>
</evidence>
<dbReference type="SMART" id="SM00478">
    <property type="entry name" value="ENDO3c"/>
    <property type="match status" value="1"/>
</dbReference>
<dbReference type="GO" id="GO:0006298">
    <property type="term" value="P:mismatch repair"/>
    <property type="evidence" value="ECO:0007669"/>
    <property type="project" value="TreeGrafter"/>
</dbReference>
<dbReference type="EC" id="3.2.2.31" evidence="5"/>
<dbReference type="GO" id="GO:0032357">
    <property type="term" value="F:oxidized purine DNA binding"/>
    <property type="evidence" value="ECO:0007669"/>
    <property type="project" value="TreeGrafter"/>
</dbReference>
<evidence type="ECO:0000256" key="10">
    <source>
        <dbReference type="ARBA" id="ARBA00023004"/>
    </source>
</evidence>
<evidence type="ECO:0000256" key="2">
    <source>
        <dbReference type="ARBA" id="ARBA00001966"/>
    </source>
</evidence>
<reference evidence="15" key="1">
    <citation type="submission" date="2017-02" db="EMBL/GenBank/DDBJ databases">
        <authorList>
            <person name="Regsiter A."/>
            <person name="William W."/>
        </authorList>
    </citation>
    <scope>NUCLEOTIDE SEQUENCE</scope>
    <source>
        <strain evidence="15">BdmA 4</strain>
    </source>
</reference>
<dbReference type="GO" id="GO:0035485">
    <property type="term" value="F:adenine/guanine mispair binding"/>
    <property type="evidence" value="ECO:0007669"/>
    <property type="project" value="TreeGrafter"/>
</dbReference>
<evidence type="ECO:0000256" key="4">
    <source>
        <dbReference type="ARBA" id="ARBA00008343"/>
    </source>
</evidence>
<gene>
    <name evidence="15" type="ORF">SPIRO4BDMA_51030</name>
</gene>
<proteinExistence type="inferred from homology"/>
<keyword evidence="11" id="KW-0411">Iron-sulfur</keyword>
<keyword evidence="9 15" id="KW-0378">Hydrolase</keyword>
<sequence length="288" mass="32226">MNLSISTAEDIAESRRFLLEKGRACYRELPWRGSVSPWAILVSEIMLQQTQVSRVSAIYPRWIESFPVPSALARLPVSDVLAAWSGLGYNRRALSLHKTAKILAEEYEDKVPASEEALRNLPGIGTYTARAVLAFAFNLPSVFLETNIRTVFIRHFCSAEEHVGDKGLERIGEALLDVENPRQWYTALMDYGAWLKVHESNFGKKASMYRPQSPFKGSERELRGAILKKLLQTSPQTFVDLAYQVAADVERVSACAEKLEKEGFVHILRDDSFVSDSEGTLVGLADSV</sequence>
<keyword evidence="7" id="KW-0479">Metal-binding</keyword>
<evidence type="ECO:0000256" key="9">
    <source>
        <dbReference type="ARBA" id="ARBA00022801"/>
    </source>
</evidence>
<dbReference type="AlphaFoldDB" id="A0A3P3XT93"/>
<dbReference type="Gene3D" id="1.10.340.30">
    <property type="entry name" value="Hypothetical protein, domain 2"/>
    <property type="match status" value="1"/>
</dbReference>
<dbReference type="InterPro" id="IPR023170">
    <property type="entry name" value="HhH_base_excis_C"/>
</dbReference>